<accession>A0A8S5QGK8</accession>
<proteinExistence type="predicted"/>
<evidence type="ECO:0000313" key="1">
    <source>
        <dbReference type="EMBL" id="DAE17995.1"/>
    </source>
</evidence>
<protein>
    <submittedName>
        <fullName evidence="1">Uncharacterized protein</fullName>
    </submittedName>
</protein>
<reference evidence="1" key="1">
    <citation type="journal article" date="2021" name="Proc. Natl. Acad. Sci. U.S.A.">
        <title>A Catalog of Tens of Thousands of Viruses from Human Metagenomes Reveals Hidden Associations with Chronic Diseases.</title>
        <authorList>
            <person name="Tisza M.J."/>
            <person name="Buck C.B."/>
        </authorList>
    </citation>
    <scope>NUCLEOTIDE SEQUENCE</scope>
    <source>
        <strain evidence="1">Ctr8v12</strain>
    </source>
</reference>
<organism evidence="1">
    <name type="scientific">Siphoviridae sp. ctr8v12</name>
    <dbReference type="NCBI Taxonomy" id="2825685"/>
    <lineage>
        <taxon>Viruses</taxon>
        <taxon>Duplodnaviria</taxon>
        <taxon>Heunggongvirae</taxon>
        <taxon>Uroviricota</taxon>
        <taxon>Caudoviricetes</taxon>
    </lineage>
</organism>
<sequence length="139" mass="16235">MIVQDFYIPKYGWSVRVYYAVTTYWTERIMKDLYDCGCRGYSLRQAYRNLTEGNLNTGLTYSNFHDRETVMVLSLTSTPEQFQNSWDHEKGHLCRHISQASGIDPYGEEAQYLSGYVGQKMFPVAKKFLCEHCRKELGC</sequence>
<name>A0A8S5QGK8_9CAUD</name>
<dbReference type="EMBL" id="BK015649">
    <property type="protein sequence ID" value="DAE17995.1"/>
    <property type="molecule type" value="Genomic_DNA"/>
</dbReference>